<dbReference type="AlphaFoldDB" id="A0A2B7XDT7"/>
<keyword evidence="2" id="KW-1185">Reference proteome</keyword>
<comment type="caution">
    <text evidence="1">The sequence shown here is derived from an EMBL/GenBank/DDBJ whole genome shotgun (WGS) entry which is preliminary data.</text>
</comment>
<protein>
    <submittedName>
        <fullName evidence="1">Uncharacterized protein</fullName>
    </submittedName>
</protein>
<name>A0A2B7XDT7_9EURO</name>
<reference evidence="1 2" key="1">
    <citation type="submission" date="2017-10" db="EMBL/GenBank/DDBJ databases">
        <title>Comparative genomics in systemic dimorphic fungi from Ajellomycetaceae.</title>
        <authorList>
            <person name="Munoz J.F."/>
            <person name="Mcewen J.G."/>
            <person name="Clay O.K."/>
            <person name="Cuomo C.A."/>
        </authorList>
    </citation>
    <scope>NUCLEOTIDE SEQUENCE [LARGE SCALE GENOMIC DNA]</scope>
    <source>
        <strain evidence="1 2">UAMH5409</strain>
    </source>
</reference>
<proteinExistence type="predicted"/>
<dbReference type="OrthoDB" id="4760831at2759"/>
<gene>
    <name evidence="1" type="ORF">AJ79_06404</name>
</gene>
<accession>A0A2B7XDT7</accession>
<dbReference type="Proteomes" id="UP000223968">
    <property type="component" value="Unassembled WGS sequence"/>
</dbReference>
<organism evidence="1 2">
    <name type="scientific">Helicocarpus griseus UAMH5409</name>
    <dbReference type="NCBI Taxonomy" id="1447875"/>
    <lineage>
        <taxon>Eukaryota</taxon>
        <taxon>Fungi</taxon>
        <taxon>Dikarya</taxon>
        <taxon>Ascomycota</taxon>
        <taxon>Pezizomycotina</taxon>
        <taxon>Eurotiomycetes</taxon>
        <taxon>Eurotiomycetidae</taxon>
        <taxon>Onygenales</taxon>
        <taxon>Ajellomycetaceae</taxon>
        <taxon>Helicocarpus</taxon>
    </lineage>
</organism>
<evidence type="ECO:0000313" key="1">
    <source>
        <dbReference type="EMBL" id="PGH06931.1"/>
    </source>
</evidence>
<sequence>MSYLHPTHASHARSHKSDFKRTVMKISDAVNKSRITDKKYTEALVLSARWTNDDLNLGQMENDLLKAFSASYNFTTEKLLIQHTHYSVVSNTTIRLAQDLIKMDRETNLLVFVYEIVRTLDNEELILFSCSCCCVTEIEEHRILVAGGFNSPNAANITTNFTSRFIQNINKFADTEITVAQLHAELVAEAGSQKAYLDNAPIHIAPGSKPSITLRKLSEMPREVQQLKRTCDSKVLVSVNLQGKHTIPDLEQWKRWLSETIPSNVAKTKLQALFGSSSTYCLLTMPVEVWDMLEDHDAYAFVQFVNTDNQLLLPATSEQPTPCCSTVSSPPQRQMFFGLERPFSANLPRRPRADTEQK</sequence>
<dbReference type="EMBL" id="PDNB01000113">
    <property type="protein sequence ID" value="PGH06931.1"/>
    <property type="molecule type" value="Genomic_DNA"/>
</dbReference>
<evidence type="ECO:0000313" key="2">
    <source>
        <dbReference type="Proteomes" id="UP000223968"/>
    </source>
</evidence>